<dbReference type="SFLD" id="SFLDS00113">
    <property type="entry name" value="Radical_SAM_Phosphomethylpyrim"/>
    <property type="match status" value="1"/>
</dbReference>
<dbReference type="InterPro" id="IPR038521">
    <property type="entry name" value="ThiC/Bza_core_dom"/>
</dbReference>
<name>B6WTG5_9BACT</name>
<keyword evidence="7" id="KW-0411">Iron-sulfur</keyword>
<dbReference type="PANTHER" id="PTHR30557">
    <property type="entry name" value="THIAMINE BIOSYNTHESIS PROTEIN THIC"/>
    <property type="match status" value="1"/>
</dbReference>
<keyword evidence="8" id="KW-0456">Lyase</keyword>
<dbReference type="GO" id="GO:0046872">
    <property type="term" value="F:metal ion binding"/>
    <property type="evidence" value="ECO:0007669"/>
    <property type="project" value="UniProtKB-KW"/>
</dbReference>
<dbReference type="STRING" id="901.DESPIGER_1342"/>
<dbReference type="EC" id="4.1.99.17" evidence="9"/>
<dbReference type="eggNOG" id="COG0422">
    <property type="taxonomic scope" value="Bacteria"/>
</dbReference>
<dbReference type="RefSeq" id="WP_006006073.1">
    <property type="nucleotide sequence ID" value="NZ_DS996356.1"/>
</dbReference>
<keyword evidence="4" id="KW-0479">Metal-binding</keyword>
<evidence type="ECO:0000256" key="8">
    <source>
        <dbReference type="ARBA" id="ARBA00023239"/>
    </source>
</evidence>
<evidence type="ECO:0000256" key="1">
    <source>
        <dbReference type="ARBA" id="ARBA00001966"/>
    </source>
</evidence>
<sequence>MQPMSSILSRNAALRGLLDQHLAALSQEEGLAPETITSAIEAGSMVLLGNPAHAGLAPIVVGQPSRIKVNANIGTSPLCNCLHTEKRKLAVALEAGADTVMDLSIAGDLDAIRTGMLAACPRPLGTVPMYSVGQQILDNDRDIASMQPDDLFAEIEKQARQGVDFMTVHCGLTKRGAEMAVKQDRVMGVVSRGGSMLARWMLENGKENPLLEYFDRLIDVCRQFNVTLSLGDGLRPGAGVDAGDAAQWEEVITLGRLAKYALEQGVQCMIEGPGHVPMNQVRTQIQGIKRLTNNAPLYVLGPLCCDSAPGYDHIAGAIGGALGVEAGVDFLCYLTPAEHLTLPNEEDVRAGVMASRVAAHVGEVALGRERAVRREATMNAGRKALDWDMMREVALDPQQLDKRREDHKHEDVCAMCGKFCAVKMLKDQKKD</sequence>
<keyword evidence="5" id="KW-0862">Zinc</keyword>
<comment type="cofactor">
    <cofactor evidence="1">
        <name>[4Fe-4S] cluster</name>
        <dbReference type="ChEBI" id="CHEBI:49883"/>
    </cofactor>
</comment>
<dbReference type="NCBIfam" id="TIGR00190">
    <property type="entry name" value="thiC"/>
    <property type="match status" value="1"/>
</dbReference>
<dbReference type="Pfam" id="PF01964">
    <property type="entry name" value="ThiC_Rad_SAM"/>
    <property type="match status" value="1"/>
</dbReference>
<dbReference type="Gene3D" id="3.20.20.540">
    <property type="entry name" value="Radical SAM ThiC family, central domain"/>
    <property type="match status" value="1"/>
</dbReference>
<evidence type="ECO:0000256" key="4">
    <source>
        <dbReference type="ARBA" id="ARBA00022723"/>
    </source>
</evidence>
<proteinExistence type="predicted"/>
<dbReference type="NCBIfam" id="NF009895">
    <property type="entry name" value="PRK13352.1"/>
    <property type="match status" value="1"/>
</dbReference>
<keyword evidence="3" id="KW-0949">S-adenosyl-L-methionine</keyword>
<keyword evidence="6" id="KW-0408">Iron</keyword>
<dbReference type="AlphaFoldDB" id="B6WTG5"/>
<reference evidence="10 11" key="1">
    <citation type="submission" date="2008-10" db="EMBL/GenBank/DDBJ databases">
        <title>Draft genome sequence of Desulvovibrio piger (ATCC 29098).</title>
        <authorList>
            <person name="Sudarsanam P."/>
            <person name="Ley R."/>
            <person name="Guruge J."/>
            <person name="Turnbaugh P.J."/>
            <person name="Mahowald M."/>
            <person name="Liep D."/>
            <person name="Gordon J."/>
        </authorList>
    </citation>
    <scope>NUCLEOTIDE SEQUENCE [LARGE SCALE GENOMIC DNA]</scope>
    <source>
        <strain evidence="10 11">ATCC 29098</strain>
    </source>
</reference>
<evidence type="ECO:0000256" key="6">
    <source>
        <dbReference type="ARBA" id="ARBA00023004"/>
    </source>
</evidence>
<dbReference type="HOGENOM" id="CLU_013181_2_2_7"/>
<dbReference type="SFLD" id="SFLDF00407">
    <property type="entry name" value="phosphomethylpyrimidine_syntha"/>
    <property type="match status" value="1"/>
</dbReference>
<evidence type="ECO:0000313" key="10">
    <source>
        <dbReference type="EMBL" id="EEB33721.1"/>
    </source>
</evidence>
<keyword evidence="2" id="KW-0004">4Fe-4S</keyword>
<evidence type="ECO:0000256" key="7">
    <source>
        <dbReference type="ARBA" id="ARBA00023014"/>
    </source>
</evidence>
<dbReference type="InterPro" id="IPR002817">
    <property type="entry name" value="ThiC/BzaA/B"/>
</dbReference>
<dbReference type="GO" id="GO:0009228">
    <property type="term" value="P:thiamine biosynthetic process"/>
    <property type="evidence" value="ECO:0007669"/>
    <property type="project" value="UniProtKB-UniRule"/>
</dbReference>
<evidence type="ECO:0000256" key="5">
    <source>
        <dbReference type="ARBA" id="ARBA00022833"/>
    </source>
</evidence>
<evidence type="ECO:0000256" key="3">
    <source>
        <dbReference type="ARBA" id="ARBA00022691"/>
    </source>
</evidence>
<reference evidence="10 11" key="2">
    <citation type="submission" date="2008-10" db="EMBL/GenBank/DDBJ databases">
        <authorList>
            <person name="Fulton L."/>
            <person name="Clifton S."/>
            <person name="Fulton B."/>
            <person name="Xu J."/>
            <person name="Minx P."/>
            <person name="Pepin K.H."/>
            <person name="Johnson M."/>
            <person name="Bhonagiri V."/>
            <person name="Nash W.E."/>
            <person name="Mardis E.R."/>
            <person name="Wilson R.K."/>
        </authorList>
    </citation>
    <scope>NUCLEOTIDE SEQUENCE [LARGE SCALE GENOMIC DNA]</scope>
    <source>
        <strain evidence="10 11">ATCC 29098</strain>
    </source>
</reference>
<organism evidence="10 11">
    <name type="scientific">Desulfovibrio piger ATCC 29098</name>
    <dbReference type="NCBI Taxonomy" id="411464"/>
    <lineage>
        <taxon>Bacteria</taxon>
        <taxon>Pseudomonadati</taxon>
        <taxon>Thermodesulfobacteriota</taxon>
        <taxon>Desulfovibrionia</taxon>
        <taxon>Desulfovibrionales</taxon>
        <taxon>Desulfovibrionaceae</taxon>
        <taxon>Desulfovibrio</taxon>
    </lineage>
</organism>
<dbReference type="Proteomes" id="UP000003676">
    <property type="component" value="Unassembled WGS sequence"/>
</dbReference>
<dbReference type="EMBL" id="ABXU01000032">
    <property type="protein sequence ID" value="EEB33721.1"/>
    <property type="molecule type" value="Genomic_DNA"/>
</dbReference>
<evidence type="ECO:0000256" key="2">
    <source>
        <dbReference type="ARBA" id="ARBA00022485"/>
    </source>
</evidence>
<accession>B6WTG5</accession>
<dbReference type="GO" id="GO:0051539">
    <property type="term" value="F:4 iron, 4 sulfur cluster binding"/>
    <property type="evidence" value="ECO:0007669"/>
    <property type="project" value="UniProtKB-KW"/>
</dbReference>
<dbReference type="GO" id="GO:0070284">
    <property type="term" value="F:phosphomethylpyrimidine synthase activity"/>
    <property type="evidence" value="ECO:0007669"/>
    <property type="project" value="UniProtKB-EC"/>
</dbReference>
<dbReference type="SFLD" id="SFLDG01114">
    <property type="entry name" value="phosphomethylpyrimidine_syntha"/>
    <property type="match status" value="1"/>
</dbReference>
<protein>
    <recommendedName>
        <fullName evidence="9">Phosphomethylpyrimidine synthase</fullName>
        <ecNumber evidence="9">4.1.99.17</ecNumber>
    </recommendedName>
</protein>
<gene>
    <name evidence="10" type="primary">thiC</name>
    <name evidence="10" type="ORF">DESPIG_01371</name>
</gene>
<comment type="caution">
    <text evidence="10">The sequence shown here is derived from an EMBL/GenBank/DDBJ whole genome shotgun (WGS) entry which is preliminary data.</text>
</comment>
<evidence type="ECO:0000256" key="9">
    <source>
        <dbReference type="NCBIfam" id="TIGR00190"/>
    </source>
</evidence>
<dbReference type="PANTHER" id="PTHR30557:SF1">
    <property type="entry name" value="PHOSPHOMETHYLPYRIMIDINE SYNTHASE, CHLOROPLASTIC"/>
    <property type="match status" value="1"/>
</dbReference>
<evidence type="ECO:0000313" key="11">
    <source>
        <dbReference type="Proteomes" id="UP000003676"/>
    </source>
</evidence>